<dbReference type="Gene3D" id="3.10.20.70">
    <property type="entry name" value="Glutamine synthetase, N-terminal domain"/>
    <property type="match status" value="1"/>
</dbReference>
<dbReference type="RefSeq" id="WP_379911668.1">
    <property type="nucleotide sequence ID" value="NZ_JBHSWE010000001.1"/>
</dbReference>
<proteinExistence type="inferred from homology"/>
<evidence type="ECO:0000313" key="5">
    <source>
        <dbReference type="Proteomes" id="UP001596422"/>
    </source>
</evidence>
<keyword evidence="5" id="KW-1185">Reference proteome</keyword>
<evidence type="ECO:0000313" key="4">
    <source>
        <dbReference type="EMBL" id="MFC6673297.1"/>
    </source>
</evidence>
<accession>A0ABW2A741</accession>
<evidence type="ECO:0000259" key="3">
    <source>
        <dbReference type="PROSITE" id="PS51986"/>
    </source>
</evidence>
<sequence>MSSHTQYQEAADFLQQHPGVEAIDLLIPDLNGVIRGKRIERDSLDKVYSQGVNLPASIFSLDITGTTVESCGLGLEIGEPDRLCRPETGTLKVAPWQRRPMAQLMMHMYEEDGSPFFGDPRHVLARVLKNLTPWV</sequence>
<organism evidence="4 5">
    <name type="scientific">Marinobacterium aestuariivivens</name>
    <dbReference type="NCBI Taxonomy" id="1698799"/>
    <lineage>
        <taxon>Bacteria</taxon>
        <taxon>Pseudomonadati</taxon>
        <taxon>Pseudomonadota</taxon>
        <taxon>Gammaproteobacteria</taxon>
        <taxon>Oceanospirillales</taxon>
        <taxon>Oceanospirillaceae</taxon>
        <taxon>Marinobacterium</taxon>
    </lineage>
</organism>
<comment type="similarity">
    <text evidence="1 2">Belongs to the glutamine synthetase family.</text>
</comment>
<evidence type="ECO:0000256" key="2">
    <source>
        <dbReference type="PROSITE-ProRule" id="PRU01330"/>
    </source>
</evidence>
<dbReference type="InterPro" id="IPR008147">
    <property type="entry name" value="Gln_synt_N"/>
</dbReference>
<protein>
    <recommendedName>
        <fullName evidence="3">GS beta-grasp domain-containing protein</fullName>
    </recommendedName>
</protein>
<reference evidence="5" key="1">
    <citation type="journal article" date="2019" name="Int. J. Syst. Evol. Microbiol.">
        <title>The Global Catalogue of Microorganisms (GCM) 10K type strain sequencing project: providing services to taxonomists for standard genome sequencing and annotation.</title>
        <authorList>
            <consortium name="The Broad Institute Genomics Platform"/>
            <consortium name="The Broad Institute Genome Sequencing Center for Infectious Disease"/>
            <person name="Wu L."/>
            <person name="Ma J."/>
        </authorList>
    </citation>
    <scope>NUCLEOTIDE SEQUENCE [LARGE SCALE GENOMIC DNA]</scope>
    <source>
        <strain evidence="5">NBRC 111756</strain>
    </source>
</reference>
<evidence type="ECO:0000256" key="1">
    <source>
        <dbReference type="ARBA" id="ARBA00009897"/>
    </source>
</evidence>
<gene>
    <name evidence="4" type="ORF">ACFQDL_26815</name>
</gene>
<feature type="domain" description="GS beta-grasp" evidence="3">
    <location>
        <begin position="18"/>
        <end position="113"/>
    </location>
</feature>
<name>A0ABW2A741_9GAMM</name>
<dbReference type="PROSITE" id="PS51986">
    <property type="entry name" value="GS_BETA_GRASP"/>
    <property type="match status" value="1"/>
</dbReference>
<dbReference type="PANTHER" id="PTHR43407">
    <property type="entry name" value="GLUTAMINE SYNTHETASE"/>
    <property type="match status" value="1"/>
</dbReference>
<dbReference type="InterPro" id="IPR036651">
    <property type="entry name" value="Gln_synt_N_sf"/>
</dbReference>
<comment type="caution">
    <text evidence="4">The sequence shown here is derived from an EMBL/GenBank/DDBJ whole genome shotgun (WGS) entry which is preliminary data.</text>
</comment>
<dbReference type="Proteomes" id="UP001596422">
    <property type="component" value="Unassembled WGS sequence"/>
</dbReference>
<dbReference type="EMBL" id="JBHSWE010000001">
    <property type="protein sequence ID" value="MFC6673297.1"/>
    <property type="molecule type" value="Genomic_DNA"/>
</dbReference>
<dbReference type="PANTHER" id="PTHR43407:SF1">
    <property type="entry name" value="LENGSIN"/>
    <property type="match status" value="1"/>
</dbReference>
<dbReference type="SUPFAM" id="SSF54368">
    <property type="entry name" value="Glutamine synthetase, N-terminal domain"/>
    <property type="match status" value="1"/>
</dbReference>